<reference evidence="2 3" key="1">
    <citation type="submission" date="2018-05" db="EMBL/GenBank/DDBJ databases">
        <title>Genomic Encyclopedia of Archaeal and Bacterial Type Strains, Phase II (KMG-II): from individual species to whole genera.</title>
        <authorList>
            <person name="Goeker M."/>
        </authorList>
    </citation>
    <scope>NUCLEOTIDE SEQUENCE [LARGE SCALE GENOMIC DNA]</scope>
    <source>
        <strain evidence="2 3">DSM 19975</strain>
    </source>
</reference>
<evidence type="ECO:0000259" key="1">
    <source>
        <dbReference type="PROSITE" id="PS50943"/>
    </source>
</evidence>
<dbReference type="CDD" id="cd00093">
    <property type="entry name" value="HTH_XRE"/>
    <property type="match status" value="1"/>
</dbReference>
<feature type="domain" description="HTH cro/C1-type" evidence="1">
    <location>
        <begin position="82"/>
        <end position="137"/>
    </location>
</feature>
<dbReference type="SMART" id="SM00530">
    <property type="entry name" value="HTH_XRE"/>
    <property type="match status" value="1"/>
</dbReference>
<dbReference type="AlphaFoldDB" id="A0A316HC54"/>
<dbReference type="InterPro" id="IPR010982">
    <property type="entry name" value="Lambda_DNA-bd_dom_sf"/>
</dbReference>
<dbReference type="GO" id="GO:0003677">
    <property type="term" value="F:DNA binding"/>
    <property type="evidence" value="ECO:0007669"/>
    <property type="project" value="InterPro"/>
</dbReference>
<name>A0A316HC54_9SPHI</name>
<organism evidence="2 3">
    <name type="scientific">Mucilaginibacter oryzae</name>
    <dbReference type="NCBI Taxonomy" id="468058"/>
    <lineage>
        <taxon>Bacteria</taxon>
        <taxon>Pseudomonadati</taxon>
        <taxon>Bacteroidota</taxon>
        <taxon>Sphingobacteriia</taxon>
        <taxon>Sphingobacteriales</taxon>
        <taxon>Sphingobacteriaceae</taxon>
        <taxon>Mucilaginibacter</taxon>
    </lineage>
</organism>
<dbReference type="SUPFAM" id="SSF47413">
    <property type="entry name" value="lambda repressor-like DNA-binding domains"/>
    <property type="match status" value="1"/>
</dbReference>
<dbReference type="InterPro" id="IPR001387">
    <property type="entry name" value="Cro/C1-type_HTH"/>
</dbReference>
<dbReference type="RefSeq" id="WP_109610509.1">
    <property type="nucleotide sequence ID" value="NZ_QGHA01000017.1"/>
</dbReference>
<dbReference type="EMBL" id="QGHA01000017">
    <property type="protein sequence ID" value="PWK68267.1"/>
    <property type="molecule type" value="Genomic_DNA"/>
</dbReference>
<sequence length="188" mass="21551">MIKNSKQAAITKVKLEQLKQDFDQFQKTQQGILNPIRYKLGVKSFEGLINDLAGQLERYEQLIQRPVNLFSGFKLVDLTELLTQVRLAKDMSQKMLAEKIGVQEQQIQRYEQDDYTKASWSRIIEVYHALGLDIALVPFNVSKTVKPTGSVKLAQSNKWSVPTTINRDSIESARRTTKEVKSLFKFSV</sequence>
<comment type="caution">
    <text evidence="2">The sequence shown here is derived from an EMBL/GenBank/DDBJ whole genome shotgun (WGS) entry which is preliminary data.</text>
</comment>
<gene>
    <name evidence="2" type="ORF">LX99_04791</name>
</gene>
<accession>A0A316HC54</accession>
<dbReference type="Gene3D" id="1.10.260.40">
    <property type="entry name" value="lambda repressor-like DNA-binding domains"/>
    <property type="match status" value="1"/>
</dbReference>
<dbReference type="Pfam" id="PF01381">
    <property type="entry name" value="HTH_3"/>
    <property type="match status" value="1"/>
</dbReference>
<keyword evidence="3" id="KW-1185">Reference proteome</keyword>
<protein>
    <submittedName>
        <fullName evidence="2">Helix-turn-helix protein</fullName>
    </submittedName>
</protein>
<evidence type="ECO:0000313" key="3">
    <source>
        <dbReference type="Proteomes" id="UP000245678"/>
    </source>
</evidence>
<dbReference type="PROSITE" id="PS50943">
    <property type="entry name" value="HTH_CROC1"/>
    <property type="match status" value="1"/>
</dbReference>
<dbReference type="Proteomes" id="UP000245678">
    <property type="component" value="Unassembled WGS sequence"/>
</dbReference>
<proteinExistence type="predicted"/>
<evidence type="ECO:0000313" key="2">
    <source>
        <dbReference type="EMBL" id="PWK68267.1"/>
    </source>
</evidence>